<feature type="transmembrane region" description="Helical" evidence="8">
    <location>
        <begin position="477"/>
        <end position="497"/>
    </location>
</feature>
<dbReference type="AlphaFoldDB" id="A0AAD4J9C2"/>
<protein>
    <submittedName>
        <fullName evidence="9">Uncharacterized protein</fullName>
    </submittedName>
</protein>
<dbReference type="Proteomes" id="UP001190926">
    <property type="component" value="Unassembled WGS sequence"/>
</dbReference>
<reference evidence="9 10" key="1">
    <citation type="journal article" date="2021" name="Nat. Commun.">
        <title>Incipient diploidization of the medicinal plant Perilla within 10,000 years.</title>
        <authorList>
            <person name="Zhang Y."/>
            <person name="Shen Q."/>
            <person name="Leng L."/>
            <person name="Zhang D."/>
            <person name="Chen S."/>
            <person name="Shi Y."/>
            <person name="Ning Z."/>
            <person name="Chen S."/>
        </authorList>
    </citation>
    <scope>NUCLEOTIDE SEQUENCE [LARGE SCALE GENOMIC DNA]</scope>
    <source>
        <strain evidence="10">cv. PC099</strain>
    </source>
</reference>
<evidence type="ECO:0000256" key="6">
    <source>
        <dbReference type="ARBA" id="ARBA00044504"/>
    </source>
</evidence>
<feature type="transmembrane region" description="Helical" evidence="8">
    <location>
        <begin position="68"/>
        <end position="93"/>
    </location>
</feature>
<keyword evidence="4 8" id="KW-1133">Transmembrane helix</keyword>
<comment type="subcellular location">
    <subcellularLocation>
        <location evidence="1">Membrane</location>
        <topology evidence="1">Multi-pass membrane protein</topology>
    </subcellularLocation>
</comment>
<feature type="transmembrane region" description="Helical" evidence="8">
    <location>
        <begin position="113"/>
        <end position="136"/>
    </location>
</feature>
<sequence length="561" mass="63096">MESFVRISALLWADILVAYAFFGMQDYLTTVWKLSYTHAAGILNIWNGISMILPLFFLFLVDALLGNFTMLVISSIAYSVGIGLVTMSTPPILAKSTCKRYAPECIGHTQKVLFYTGMAFIAVGMAGNLVSVKTFLEEQKKKKKPENEEQRGKEDEDDEGYRKRCSNLDPLRFCCQIPGAVMVVAVPVVGAIALPYIKPWKLRFGIPAICVVFATLFFPTGWPCYRKVKLKGSPVTSVCRVFVAAAFKIFRPFPLNNEQYHKKEGEVTEFSPTCLLRRLHKAAIILPGDLSKEDEARNRWRLCSVAEVEDAKIAIRMVPMWMTFVVCGMVSSTGNTYFVEQANNMNRRLGKLKLPPQILLLAQRSANKLFGSWAETLLEDRWKGTPAIGIGVAMTSSVLCCIVAAVVETKRLKVIRRHGLLDKTDGDVPMNILWLIFQFILLAGLDSFMENSVAAFYNDQSPQSMKKDSTRKYIKQFIKGVSGLGFMCSVLSVYAVGKLSEKGGKNTSWFRYTLNKSHLDRYYWVLAVLSSLNLVVFILVALHYKYQKREEPAQDEVEADI</sequence>
<evidence type="ECO:0000256" key="4">
    <source>
        <dbReference type="ARBA" id="ARBA00022989"/>
    </source>
</evidence>
<feature type="transmembrane region" description="Helical" evidence="8">
    <location>
        <begin position="202"/>
        <end position="222"/>
    </location>
</feature>
<feature type="region of interest" description="Disordered" evidence="7">
    <location>
        <begin position="141"/>
        <end position="161"/>
    </location>
</feature>
<accession>A0AAD4J9C2</accession>
<evidence type="ECO:0000313" key="10">
    <source>
        <dbReference type="Proteomes" id="UP001190926"/>
    </source>
</evidence>
<keyword evidence="3 8" id="KW-0812">Transmembrane</keyword>
<comment type="caution">
    <text evidence="9">The sequence shown here is derived from an EMBL/GenBank/DDBJ whole genome shotgun (WGS) entry which is preliminary data.</text>
</comment>
<keyword evidence="5 8" id="KW-0472">Membrane</keyword>
<dbReference type="InterPro" id="IPR000109">
    <property type="entry name" value="POT_fam"/>
</dbReference>
<dbReference type="GO" id="GO:0022857">
    <property type="term" value="F:transmembrane transporter activity"/>
    <property type="evidence" value="ECO:0007669"/>
    <property type="project" value="InterPro"/>
</dbReference>
<evidence type="ECO:0000256" key="5">
    <source>
        <dbReference type="ARBA" id="ARBA00023136"/>
    </source>
</evidence>
<evidence type="ECO:0000256" key="3">
    <source>
        <dbReference type="ARBA" id="ARBA00022692"/>
    </source>
</evidence>
<evidence type="ECO:0000256" key="2">
    <source>
        <dbReference type="ARBA" id="ARBA00005982"/>
    </source>
</evidence>
<comment type="similarity">
    <text evidence="6">Belongs to the major facilitator superfamily. Phosphate:H(+) symporter (TC 2.A.1.9) family.</text>
</comment>
<comment type="similarity">
    <text evidence="2">Belongs to the major facilitator superfamily. Proton-dependent oligopeptide transporter (POT/PTR) (TC 2.A.17) family.</text>
</comment>
<dbReference type="EMBL" id="SDAM02000107">
    <property type="protein sequence ID" value="KAH6829559.1"/>
    <property type="molecule type" value="Genomic_DNA"/>
</dbReference>
<dbReference type="PANTHER" id="PTHR11654">
    <property type="entry name" value="OLIGOPEPTIDE TRANSPORTER-RELATED"/>
    <property type="match status" value="1"/>
</dbReference>
<dbReference type="InterPro" id="IPR036259">
    <property type="entry name" value="MFS_trans_sf"/>
</dbReference>
<evidence type="ECO:0000256" key="7">
    <source>
        <dbReference type="SAM" id="MobiDB-lite"/>
    </source>
</evidence>
<evidence type="ECO:0000313" key="9">
    <source>
        <dbReference type="EMBL" id="KAH6829559.1"/>
    </source>
</evidence>
<feature type="transmembrane region" description="Helical" evidence="8">
    <location>
        <begin position="522"/>
        <end position="542"/>
    </location>
</feature>
<dbReference type="Gene3D" id="1.20.1250.20">
    <property type="entry name" value="MFS general substrate transporter like domains"/>
    <property type="match status" value="1"/>
</dbReference>
<feature type="transmembrane region" description="Helical" evidence="8">
    <location>
        <begin position="7"/>
        <end position="24"/>
    </location>
</feature>
<proteinExistence type="inferred from homology"/>
<feature type="transmembrane region" description="Helical" evidence="8">
    <location>
        <begin position="387"/>
        <end position="407"/>
    </location>
</feature>
<feature type="transmembrane region" description="Helical" evidence="8">
    <location>
        <begin position="36"/>
        <end position="61"/>
    </location>
</feature>
<dbReference type="Pfam" id="PF00854">
    <property type="entry name" value="PTR2"/>
    <property type="match status" value="1"/>
</dbReference>
<evidence type="ECO:0000256" key="8">
    <source>
        <dbReference type="SAM" id="Phobius"/>
    </source>
</evidence>
<organism evidence="9 10">
    <name type="scientific">Perilla frutescens var. hirtella</name>
    <name type="common">Perilla citriodora</name>
    <name type="synonym">Perilla setoyensis</name>
    <dbReference type="NCBI Taxonomy" id="608512"/>
    <lineage>
        <taxon>Eukaryota</taxon>
        <taxon>Viridiplantae</taxon>
        <taxon>Streptophyta</taxon>
        <taxon>Embryophyta</taxon>
        <taxon>Tracheophyta</taxon>
        <taxon>Spermatophyta</taxon>
        <taxon>Magnoliopsida</taxon>
        <taxon>eudicotyledons</taxon>
        <taxon>Gunneridae</taxon>
        <taxon>Pentapetalae</taxon>
        <taxon>asterids</taxon>
        <taxon>lamiids</taxon>
        <taxon>Lamiales</taxon>
        <taxon>Lamiaceae</taxon>
        <taxon>Nepetoideae</taxon>
        <taxon>Elsholtzieae</taxon>
        <taxon>Perilla</taxon>
    </lineage>
</organism>
<feature type="compositionally biased region" description="Basic and acidic residues" evidence="7">
    <location>
        <begin position="141"/>
        <end position="154"/>
    </location>
</feature>
<dbReference type="GO" id="GO:0016020">
    <property type="term" value="C:membrane"/>
    <property type="evidence" value="ECO:0007669"/>
    <property type="project" value="UniProtKB-SubCell"/>
</dbReference>
<keyword evidence="10" id="KW-1185">Reference proteome</keyword>
<evidence type="ECO:0000256" key="1">
    <source>
        <dbReference type="ARBA" id="ARBA00004141"/>
    </source>
</evidence>
<feature type="transmembrane region" description="Helical" evidence="8">
    <location>
        <begin position="173"/>
        <end position="196"/>
    </location>
</feature>
<name>A0AAD4J9C2_PERFH</name>
<gene>
    <name evidence="9" type="ORF">C2S53_012472</name>
</gene>